<feature type="region of interest" description="Disordered" evidence="10">
    <location>
        <begin position="1"/>
        <end position="34"/>
    </location>
</feature>
<evidence type="ECO:0000256" key="9">
    <source>
        <dbReference type="ARBA" id="ARBA00023242"/>
    </source>
</evidence>
<evidence type="ECO:0000256" key="5">
    <source>
        <dbReference type="ARBA" id="ARBA00022723"/>
    </source>
</evidence>
<dbReference type="Gene3D" id="2.40.100.10">
    <property type="entry name" value="Cyclophilin-like"/>
    <property type="match status" value="1"/>
</dbReference>
<feature type="region of interest" description="Disordered" evidence="10">
    <location>
        <begin position="99"/>
        <end position="120"/>
    </location>
</feature>
<keyword evidence="13" id="KW-1185">Reference proteome</keyword>
<dbReference type="Proteomes" id="UP000316270">
    <property type="component" value="Chromosome 4"/>
</dbReference>
<dbReference type="Pfam" id="PF04082">
    <property type="entry name" value="Fungal_trans"/>
    <property type="match status" value="1"/>
</dbReference>
<proteinExistence type="predicted"/>
<keyword evidence="7" id="KW-0697">Rotamase</keyword>
<dbReference type="SUPFAM" id="SSF50891">
    <property type="entry name" value="Cyclophilin-like"/>
    <property type="match status" value="1"/>
</dbReference>
<feature type="region of interest" description="Disordered" evidence="10">
    <location>
        <begin position="690"/>
        <end position="717"/>
    </location>
</feature>
<keyword evidence="8" id="KW-0413">Isomerase</keyword>
<dbReference type="GO" id="GO:0003677">
    <property type="term" value="F:DNA binding"/>
    <property type="evidence" value="ECO:0007669"/>
    <property type="project" value="InterPro"/>
</dbReference>
<dbReference type="PANTHER" id="PTHR31001:SF50">
    <property type="entry name" value="ZN(II)2CYS6 TRANSCRIPTION FACTOR (EUROFUNG)"/>
    <property type="match status" value="1"/>
</dbReference>
<organism evidence="12 13">
    <name type="scientific">Venturia effusa</name>
    <dbReference type="NCBI Taxonomy" id="50376"/>
    <lineage>
        <taxon>Eukaryota</taxon>
        <taxon>Fungi</taxon>
        <taxon>Dikarya</taxon>
        <taxon>Ascomycota</taxon>
        <taxon>Pezizomycotina</taxon>
        <taxon>Dothideomycetes</taxon>
        <taxon>Pleosporomycetidae</taxon>
        <taxon>Venturiales</taxon>
        <taxon>Venturiaceae</taxon>
        <taxon>Venturia</taxon>
    </lineage>
</organism>
<evidence type="ECO:0000256" key="10">
    <source>
        <dbReference type="SAM" id="MobiDB-lite"/>
    </source>
</evidence>
<evidence type="ECO:0000256" key="6">
    <source>
        <dbReference type="ARBA" id="ARBA00022737"/>
    </source>
</evidence>
<evidence type="ECO:0000256" key="7">
    <source>
        <dbReference type="ARBA" id="ARBA00023110"/>
    </source>
</evidence>
<evidence type="ECO:0000256" key="1">
    <source>
        <dbReference type="ARBA" id="ARBA00000971"/>
    </source>
</evidence>
<feature type="compositionally biased region" description="Basic and acidic residues" evidence="10">
    <location>
        <begin position="13"/>
        <end position="34"/>
    </location>
</feature>
<gene>
    <name evidence="12" type="ORF">FKW77_010316</name>
</gene>
<dbReference type="GO" id="GO:0006457">
    <property type="term" value="P:protein folding"/>
    <property type="evidence" value="ECO:0007669"/>
    <property type="project" value="InterPro"/>
</dbReference>
<dbReference type="InterPro" id="IPR002130">
    <property type="entry name" value="Cyclophilin-type_PPIase_dom"/>
</dbReference>
<keyword evidence="6" id="KW-0677">Repeat</keyword>
<evidence type="ECO:0000313" key="13">
    <source>
        <dbReference type="Proteomes" id="UP000316270"/>
    </source>
</evidence>
<protein>
    <recommendedName>
        <fullName evidence="3">peptidylprolyl isomerase</fullName>
        <ecNumber evidence="3">5.2.1.8</ecNumber>
    </recommendedName>
</protein>
<evidence type="ECO:0000256" key="8">
    <source>
        <dbReference type="ARBA" id="ARBA00023235"/>
    </source>
</evidence>
<dbReference type="EC" id="5.2.1.8" evidence="3"/>
<dbReference type="CDD" id="cd12148">
    <property type="entry name" value="fungal_TF_MHR"/>
    <property type="match status" value="1"/>
</dbReference>
<feature type="compositionally biased region" description="Low complexity" evidence="10">
    <location>
        <begin position="108"/>
        <end position="120"/>
    </location>
</feature>
<dbReference type="GO" id="GO:0003755">
    <property type="term" value="F:peptidyl-prolyl cis-trans isomerase activity"/>
    <property type="evidence" value="ECO:0007669"/>
    <property type="project" value="UniProtKB-KW"/>
</dbReference>
<evidence type="ECO:0000256" key="4">
    <source>
        <dbReference type="ARBA" id="ARBA00022574"/>
    </source>
</evidence>
<dbReference type="InterPro" id="IPR050613">
    <property type="entry name" value="Sec_Metabolite_Reg"/>
</dbReference>
<dbReference type="OrthoDB" id="3989227at2759"/>
<dbReference type="PRINTS" id="PR00153">
    <property type="entry name" value="CSAPPISMRASE"/>
</dbReference>
<keyword evidence="4" id="KW-0853">WD repeat</keyword>
<dbReference type="PROSITE" id="PS50072">
    <property type="entry name" value="CSA_PPIASE_2"/>
    <property type="match status" value="1"/>
</dbReference>
<sequence>MLGTTVSLEEGESPPKDEQSEPAKEETYENKGQRTCRQLKELGKEKAVQDATVGPKNNHTLEKSFGRLVVDQGRSRYINPSFWASLSDEVEDLKEILNSSDDDEDNSHPSPETSHSSPHHQGFLFGLSSQNVDMFALHPPKEHVAVYWQIYKENVDPLVKVIHAPTIEPTILKSAESLEKIHRGLECLLFAVYYGAVTSMWPEEIQRLFGEEKLELLTRYRFGLEQALARAEFLQTDEVIVLQAFVIFLICLRRNDDARIIWTLTGLVVRMAQTLGLHRDGTHFALPPFQIEMRRRLWWQICILDARASEDHGCDPTIIDHVFDTQMPANVNDDELDPGMAELPNSKTGCTEMTFGLIRFEITSTLRKLQYVPPGPRTCNQHFSEMSLEKKETLIKECHDKLENQYIKDGDMNVPLYWVMSLYHHNEVQQLTDCTSVENVEYSLLLENEDRTKKWGWLFRTYVQWHAIAFLLSELCVRTEGQSVERAWKAIDFVLNRRFVDDSNSHSTNKMKSHLWKPMKRLMDKARAARAHAILKAQEEQRAKAKAQSQAQLPLATSVFDPVVPMVNLDFSVDRLFQGRPIGDPSTPLPDTSLDMTGFSLMSSVPIEQKFTSASSAASVNQNMAAVHNVLTSSVPNDDFPVQFGMGDDWLTTGRANLFPTDAPALLPDGEVDWANWDDMVNEYGMQVDSKAPVDSGQPGTTSSQAPAASSTSANLEKPQGVILHTNLGDITIALFSEQTPKTCKNFATLAAQKKYDGVIFHRIIAGFMIQGGDPTGTGMGGSSIYGGKFEDEIVSSLKHTDKGTLSMANSGPGTNGSQFFITLGPTPHLDGKHTVFGHVADGMDVVDKLGAVATDKSDKPREKVYIKSAEAF</sequence>
<dbReference type="EMBL" id="CP042188">
    <property type="protein sequence ID" value="QDS70528.1"/>
    <property type="molecule type" value="Genomic_DNA"/>
</dbReference>
<dbReference type="InterPro" id="IPR007219">
    <property type="entry name" value="XnlR_reg_dom"/>
</dbReference>
<accession>A0A517L4J3</accession>
<feature type="compositionally biased region" description="Low complexity" evidence="10">
    <location>
        <begin position="701"/>
        <end position="714"/>
    </location>
</feature>
<dbReference type="GO" id="GO:0008270">
    <property type="term" value="F:zinc ion binding"/>
    <property type="evidence" value="ECO:0007669"/>
    <property type="project" value="InterPro"/>
</dbReference>
<dbReference type="InterPro" id="IPR020892">
    <property type="entry name" value="Cyclophilin-type_PPIase_CS"/>
</dbReference>
<dbReference type="AlphaFoldDB" id="A0A517L4J3"/>
<dbReference type="PROSITE" id="PS00170">
    <property type="entry name" value="CSA_PPIASE_1"/>
    <property type="match status" value="1"/>
</dbReference>
<dbReference type="GO" id="GO:0006351">
    <property type="term" value="P:DNA-templated transcription"/>
    <property type="evidence" value="ECO:0007669"/>
    <property type="project" value="InterPro"/>
</dbReference>
<keyword evidence="5" id="KW-0479">Metal-binding</keyword>
<dbReference type="FunFam" id="2.40.100.10:FF:000003">
    <property type="entry name" value="Peptidylprolyl isomerase domain and WD repeat-containing 1"/>
    <property type="match status" value="1"/>
</dbReference>
<comment type="subcellular location">
    <subcellularLocation>
        <location evidence="2">Nucleus</location>
    </subcellularLocation>
</comment>
<feature type="domain" description="PPIase cyclophilin-type" evidence="11">
    <location>
        <begin position="725"/>
        <end position="872"/>
    </location>
</feature>
<dbReference type="SMART" id="SM00906">
    <property type="entry name" value="Fungal_trans"/>
    <property type="match status" value="1"/>
</dbReference>
<evidence type="ECO:0000259" key="11">
    <source>
        <dbReference type="PROSITE" id="PS50072"/>
    </source>
</evidence>
<dbReference type="Pfam" id="PF00160">
    <property type="entry name" value="Pro_isomerase"/>
    <property type="match status" value="1"/>
</dbReference>
<keyword evidence="9" id="KW-0539">Nucleus</keyword>
<reference evidence="12 13" key="1">
    <citation type="submission" date="2019-07" db="EMBL/GenBank/DDBJ databases">
        <title>Finished genome of Venturia effusa.</title>
        <authorList>
            <person name="Young C.A."/>
            <person name="Cox M.P."/>
            <person name="Ganley A.R.D."/>
            <person name="David W.J."/>
        </authorList>
    </citation>
    <scope>NUCLEOTIDE SEQUENCE [LARGE SCALE GENOMIC DNA]</scope>
    <source>
        <strain evidence="13">albino</strain>
    </source>
</reference>
<dbReference type="PANTHER" id="PTHR31001">
    <property type="entry name" value="UNCHARACTERIZED TRANSCRIPTIONAL REGULATORY PROTEIN"/>
    <property type="match status" value="1"/>
</dbReference>
<dbReference type="GO" id="GO:0005634">
    <property type="term" value="C:nucleus"/>
    <property type="evidence" value="ECO:0007669"/>
    <property type="project" value="UniProtKB-SubCell"/>
</dbReference>
<name>A0A517L4J3_9PEZI</name>
<dbReference type="InterPro" id="IPR029000">
    <property type="entry name" value="Cyclophilin-like_dom_sf"/>
</dbReference>
<evidence type="ECO:0000256" key="2">
    <source>
        <dbReference type="ARBA" id="ARBA00004123"/>
    </source>
</evidence>
<evidence type="ECO:0000313" key="12">
    <source>
        <dbReference type="EMBL" id="QDS70528.1"/>
    </source>
</evidence>
<dbReference type="STRING" id="50376.A0A517L4J3"/>
<comment type="catalytic activity">
    <reaction evidence="1">
        <text>[protein]-peptidylproline (omega=180) = [protein]-peptidylproline (omega=0)</text>
        <dbReference type="Rhea" id="RHEA:16237"/>
        <dbReference type="Rhea" id="RHEA-COMP:10747"/>
        <dbReference type="Rhea" id="RHEA-COMP:10748"/>
        <dbReference type="ChEBI" id="CHEBI:83833"/>
        <dbReference type="ChEBI" id="CHEBI:83834"/>
        <dbReference type="EC" id="5.2.1.8"/>
    </reaction>
</comment>
<evidence type="ECO:0000256" key="3">
    <source>
        <dbReference type="ARBA" id="ARBA00013194"/>
    </source>
</evidence>